<dbReference type="InterPro" id="IPR027417">
    <property type="entry name" value="P-loop_NTPase"/>
</dbReference>
<dbReference type="AlphaFoldDB" id="A0AAI9AG63"/>
<dbReference type="SUPFAM" id="SSF52540">
    <property type="entry name" value="P-loop containing nucleoside triphosphate hydrolases"/>
    <property type="match status" value="1"/>
</dbReference>
<dbReference type="CDD" id="cd02042">
    <property type="entry name" value="ParAB_family"/>
    <property type="match status" value="1"/>
</dbReference>
<evidence type="ECO:0000313" key="2">
    <source>
        <dbReference type="Proteomes" id="UP000003288"/>
    </source>
</evidence>
<dbReference type="EMBL" id="ABCJ01000017">
    <property type="protein sequence ID" value="EDM22904.1"/>
    <property type="molecule type" value="Genomic_DNA"/>
</dbReference>
<dbReference type="RefSeq" id="WP_007475718.1">
    <property type="nucleotide sequence ID" value="NZ_ABCJ01000017.1"/>
</dbReference>
<name>A0AAI9AG63_9BACT</name>
<sequence>MKIENFFKTPFPYYKNKIDFIKEQFENIYNANNFFKLKEIYSFLLNKKNFPKMNYDYFRNQYYKLKKEKKGENMKINTKPKIIGIVNFKGGVGKSTIANLLDLPNKLILNLDIAQDAKKINYNETYNFYELKEEYGIETIKEAIDGAIESGKNNIILDTPGEISEFIEILPLVDYFIIPFNPANRSIDTTLTTIETINSILDDMVKNRKDKWCIILNRYITDLDLKELDELYNKANNILKDKLKCKQN</sequence>
<dbReference type="Gene3D" id="3.40.50.300">
    <property type="entry name" value="P-loop containing nucleotide triphosphate hydrolases"/>
    <property type="match status" value="1"/>
</dbReference>
<reference evidence="1 2" key="1">
    <citation type="journal article" date="2011" name="Stand. Genomic Sci.">
        <title>Draft genome sequence of Caminibacter mediatlanticus strain TB-2, an epsilonproteobacterium isolated from a deep-sea hydrothermal vent.</title>
        <authorList>
            <person name="Giovannelli D."/>
            <person name="Ferriera S."/>
            <person name="Johnson J."/>
            <person name="Kravitz S."/>
            <person name="Perez-Rodriguez I."/>
            <person name="Ricci J."/>
            <person name="O'Brien C."/>
            <person name="Voordeckers J.W."/>
            <person name="Bini E."/>
            <person name="Vetriani C."/>
        </authorList>
    </citation>
    <scope>NUCLEOTIDE SEQUENCE [LARGE SCALE GENOMIC DNA]</scope>
    <source>
        <strain evidence="1 2">TB-2</strain>
    </source>
</reference>
<evidence type="ECO:0008006" key="3">
    <source>
        <dbReference type="Google" id="ProtNLM"/>
    </source>
</evidence>
<gene>
    <name evidence="1" type="ORF">CMTB2_05432</name>
</gene>
<dbReference type="Proteomes" id="UP000003288">
    <property type="component" value="Unassembled WGS sequence"/>
</dbReference>
<comment type="caution">
    <text evidence="1">The sequence shown here is derived from an EMBL/GenBank/DDBJ whole genome shotgun (WGS) entry which is preliminary data.</text>
</comment>
<organism evidence="1 2">
    <name type="scientific">Caminibacter mediatlanticus TB-2</name>
    <dbReference type="NCBI Taxonomy" id="391592"/>
    <lineage>
        <taxon>Bacteria</taxon>
        <taxon>Pseudomonadati</taxon>
        <taxon>Campylobacterota</taxon>
        <taxon>Epsilonproteobacteria</taxon>
        <taxon>Nautiliales</taxon>
        <taxon>Nautiliaceae</taxon>
        <taxon>Caminibacter</taxon>
    </lineage>
</organism>
<proteinExistence type="predicted"/>
<evidence type="ECO:0000313" key="1">
    <source>
        <dbReference type="EMBL" id="EDM22904.1"/>
    </source>
</evidence>
<accession>A0AAI9AG63</accession>
<protein>
    <recommendedName>
        <fullName evidence="3">ParA family protein</fullName>
    </recommendedName>
</protein>